<evidence type="ECO:0000256" key="1">
    <source>
        <dbReference type="ARBA" id="ARBA00022801"/>
    </source>
</evidence>
<sequence>MLEPRSRSRAGWLRLCLLLSLVVQLLGCETEPGAQANSHNEPSKPALQQAELIAKPLPAESKHITFDDVPDMARANITVGGAQPTWGLSLDRTVVYGDKGGQSLHVTDRIQHYNRIKINEAFRGLDLTPGTQYDLSLYAKVDSASVVKSGYFYLSVIDTDTALSTTTYYNDRNRYKVLVTDQDWVNVSLPFTVGYDPVYGIAFEQMPVNGHMDVVQKLYIDEVKVVKTGTTTQIPPSKIAPKAVQTIVDGKTIVYLSGKPEAKNGVPFVPLPRTFATLRADVAWDASTQTATAAKNGRTSVVTAGQDSARINGQDVQLAAPAYVKDKMLMVPASYVADALEASVSWNAENQTVSIASKKVNVIQVDKNTVQQEIWGFGASANDPVHDFMKLETATQQRLLDVFFGMEDDGVGLSVIRLEINPFTKDDPEPRNAMQATMEPEKGVWDTATDTHQRWFADQAIRRNPGMQFAASVWSPPAWMKDNRSVVRGGHLVPEHYEDFAKYLVGWAKTYKEDYGYNIRWISLQNEPEAVVEYASSYYNGRELGQLIDAVYDVFKSEGTEVKFGAPEGGHMGSTSKLLSEMDPVAVQKLDFIGAHFYAWDKFDAYAYDLRQYNKPLFMMEYSMPDPNDAGMGGGLEVAGQIAAAMEQGYSSYLYWWFVNKPASVSSAVSRQSLVDLKEDGSYTINKRLYTMGQFSRFIRPGDRNVKVTSGNSDITVTAAIHTATNKAVLVAANHSTQPVTVTISGLNSTNVSIYRTSDTENIQMIGHSANGSGSFEHTLPANSVTTFVE</sequence>
<dbReference type="AlphaFoldDB" id="A0A916K7J1"/>
<dbReference type="RefSeq" id="WP_218094006.1">
    <property type="nucleotide sequence ID" value="NZ_CAJVAS010000022.1"/>
</dbReference>
<comment type="caution">
    <text evidence="5">The sequence shown here is derived from an EMBL/GenBank/DDBJ whole genome shotgun (WGS) entry which is preliminary data.</text>
</comment>
<dbReference type="InterPro" id="IPR039743">
    <property type="entry name" value="6GAL/EXGAL"/>
</dbReference>
<dbReference type="EMBL" id="CAJVAS010000022">
    <property type="protein sequence ID" value="CAG7641895.1"/>
    <property type="molecule type" value="Genomic_DNA"/>
</dbReference>
<evidence type="ECO:0000313" key="6">
    <source>
        <dbReference type="Proteomes" id="UP000693672"/>
    </source>
</evidence>
<name>A0A916K7J1_9BACL</name>
<feature type="domain" description="CBM-cenC" evidence="2">
    <location>
        <begin position="95"/>
        <end position="194"/>
    </location>
</feature>
<keyword evidence="6" id="KW-1185">Reference proteome</keyword>
<organism evidence="5 6">
    <name type="scientific">Paenibacillus solanacearum</name>
    <dbReference type="NCBI Taxonomy" id="2048548"/>
    <lineage>
        <taxon>Bacteria</taxon>
        <taxon>Bacillati</taxon>
        <taxon>Bacillota</taxon>
        <taxon>Bacilli</taxon>
        <taxon>Bacillales</taxon>
        <taxon>Paenibacillaceae</taxon>
        <taxon>Paenibacillus</taxon>
    </lineage>
</organism>
<evidence type="ECO:0000259" key="2">
    <source>
        <dbReference type="Pfam" id="PF02018"/>
    </source>
</evidence>
<dbReference type="Pfam" id="PF02018">
    <property type="entry name" value="CBM_4_9"/>
    <property type="match status" value="1"/>
</dbReference>
<keyword evidence="1" id="KW-0378">Hydrolase</keyword>
<protein>
    <submittedName>
        <fullName evidence="5">Uncharacterized protein</fullName>
    </submittedName>
</protein>
<dbReference type="Pfam" id="PF02057">
    <property type="entry name" value="Glyco_hydro_59"/>
    <property type="match status" value="1"/>
</dbReference>
<evidence type="ECO:0000259" key="3">
    <source>
        <dbReference type="Pfam" id="PF02057"/>
    </source>
</evidence>
<dbReference type="InterPro" id="IPR012854">
    <property type="entry name" value="Cu_amine_oxidase-like_N"/>
</dbReference>
<feature type="domain" description="Glycosyl hydrolase family 59 catalytic" evidence="3">
    <location>
        <begin position="395"/>
        <end position="692"/>
    </location>
</feature>
<accession>A0A916K7J1</accession>
<reference evidence="5" key="1">
    <citation type="submission" date="2021-06" db="EMBL/GenBank/DDBJ databases">
        <authorList>
            <person name="Criscuolo A."/>
        </authorList>
    </citation>
    <scope>NUCLEOTIDE SEQUENCE</scope>
    <source>
        <strain evidence="5">CIP111600</strain>
    </source>
</reference>
<dbReference type="Pfam" id="PF07833">
    <property type="entry name" value="Cu_amine_oxidN1"/>
    <property type="match status" value="1"/>
</dbReference>
<dbReference type="GO" id="GO:0004553">
    <property type="term" value="F:hydrolase activity, hydrolyzing O-glycosyl compounds"/>
    <property type="evidence" value="ECO:0007669"/>
    <property type="project" value="InterPro"/>
</dbReference>
<feature type="domain" description="Copper amine oxidase-like N-terminal" evidence="4">
    <location>
        <begin position="248"/>
        <end position="355"/>
    </location>
</feature>
<dbReference type="PANTHER" id="PTHR42767:SF1">
    <property type="entry name" value="ENDO-BETA-1,6-GALACTANASE-LIKE DOMAIN-CONTAINING PROTEIN"/>
    <property type="match status" value="1"/>
</dbReference>
<evidence type="ECO:0000313" key="5">
    <source>
        <dbReference type="EMBL" id="CAG7641895.1"/>
    </source>
</evidence>
<evidence type="ECO:0000259" key="4">
    <source>
        <dbReference type="Pfam" id="PF07833"/>
    </source>
</evidence>
<proteinExistence type="predicted"/>
<dbReference type="InterPro" id="IPR003305">
    <property type="entry name" value="CenC_carb-bd"/>
</dbReference>
<dbReference type="PANTHER" id="PTHR42767">
    <property type="entry name" value="ENDO-BETA-1,6-GALACTANASE"/>
    <property type="match status" value="1"/>
</dbReference>
<dbReference type="InterPro" id="IPR049161">
    <property type="entry name" value="GH59_cat"/>
</dbReference>
<gene>
    <name evidence="5" type="ORF">PAESOLCIP111_04281</name>
</gene>
<dbReference type="Proteomes" id="UP000693672">
    <property type="component" value="Unassembled WGS sequence"/>
</dbReference>